<organism evidence="1 2">
    <name type="scientific">Smallanthus sonchifolius</name>
    <dbReference type="NCBI Taxonomy" id="185202"/>
    <lineage>
        <taxon>Eukaryota</taxon>
        <taxon>Viridiplantae</taxon>
        <taxon>Streptophyta</taxon>
        <taxon>Embryophyta</taxon>
        <taxon>Tracheophyta</taxon>
        <taxon>Spermatophyta</taxon>
        <taxon>Magnoliopsida</taxon>
        <taxon>eudicotyledons</taxon>
        <taxon>Gunneridae</taxon>
        <taxon>Pentapetalae</taxon>
        <taxon>asterids</taxon>
        <taxon>campanulids</taxon>
        <taxon>Asterales</taxon>
        <taxon>Asteraceae</taxon>
        <taxon>Asteroideae</taxon>
        <taxon>Heliantheae alliance</taxon>
        <taxon>Millerieae</taxon>
        <taxon>Smallanthus</taxon>
    </lineage>
</organism>
<accession>A0ACB8YNQ7</accession>
<reference evidence="2" key="1">
    <citation type="journal article" date="2022" name="Mol. Ecol. Resour.">
        <title>The genomes of chicory, endive, great burdock and yacon provide insights into Asteraceae palaeo-polyploidization history and plant inulin production.</title>
        <authorList>
            <person name="Fan W."/>
            <person name="Wang S."/>
            <person name="Wang H."/>
            <person name="Wang A."/>
            <person name="Jiang F."/>
            <person name="Liu H."/>
            <person name="Zhao H."/>
            <person name="Xu D."/>
            <person name="Zhang Y."/>
        </authorList>
    </citation>
    <scope>NUCLEOTIDE SEQUENCE [LARGE SCALE GENOMIC DNA]</scope>
    <source>
        <strain evidence="2">cv. Yunnan</strain>
    </source>
</reference>
<evidence type="ECO:0000313" key="1">
    <source>
        <dbReference type="EMBL" id="KAI3687137.1"/>
    </source>
</evidence>
<reference evidence="1 2" key="2">
    <citation type="journal article" date="2022" name="Mol. Ecol. Resour.">
        <title>The genomes of chicory, endive, great burdock and yacon provide insights into Asteraceae paleo-polyploidization history and plant inulin production.</title>
        <authorList>
            <person name="Fan W."/>
            <person name="Wang S."/>
            <person name="Wang H."/>
            <person name="Wang A."/>
            <person name="Jiang F."/>
            <person name="Liu H."/>
            <person name="Zhao H."/>
            <person name="Xu D."/>
            <person name="Zhang Y."/>
        </authorList>
    </citation>
    <scope>NUCLEOTIDE SEQUENCE [LARGE SCALE GENOMIC DNA]</scope>
    <source>
        <strain evidence="2">cv. Yunnan</strain>
        <tissue evidence="1">Leaves</tissue>
    </source>
</reference>
<proteinExistence type="predicted"/>
<gene>
    <name evidence="1" type="ORF">L1987_80828</name>
</gene>
<protein>
    <submittedName>
        <fullName evidence="1">Uncharacterized protein</fullName>
    </submittedName>
</protein>
<dbReference type="Proteomes" id="UP001056120">
    <property type="component" value="Linkage Group LG27"/>
</dbReference>
<comment type="caution">
    <text evidence="1">The sequence shown here is derived from an EMBL/GenBank/DDBJ whole genome shotgun (WGS) entry which is preliminary data.</text>
</comment>
<dbReference type="EMBL" id="CM042044">
    <property type="protein sequence ID" value="KAI3687137.1"/>
    <property type="molecule type" value="Genomic_DNA"/>
</dbReference>
<keyword evidence="2" id="KW-1185">Reference proteome</keyword>
<sequence length="105" mass="11656">MDYHRSAEVEVESSTHMVLEFALMIGGSLVTLLLRARAEVSYGGEEPGHRVVKVQGWCCIFVKLKLELAVSWCKQTPNVVQCSLEYPHCICSFGSILYTSDSASK</sequence>
<name>A0ACB8YNQ7_9ASTR</name>
<evidence type="ECO:0000313" key="2">
    <source>
        <dbReference type="Proteomes" id="UP001056120"/>
    </source>
</evidence>